<name>A0ACB0XQW4_MELEN</name>
<dbReference type="EMBL" id="CAVMJV010000002">
    <property type="protein sequence ID" value="CAK5013590.1"/>
    <property type="molecule type" value="Genomic_DNA"/>
</dbReference>
<dbReference type="Proteomes" id="UP001497535">
    <property type="component" value="Unassembled WGS sequence"/>
</dbReference>
<comment type="caution">
    <text evidence="1">The sequence shown here is derived from an EMBL/GenBank/DDBJ whole genome shotgun (WGS) entry which is preliminary data.</text>
</comment>
<keyword evidence="2" id="KW-1185">Reference proteome</keyword>
<organism evidence="1 2">
    <name type="scientific">Meloidogyne enterolobii</name>
    <name type="common">Root-knot nematode worm</name>
    <name type="synonym">Meloidogyne mayaguensis</name>
    <dbReference type="NCBI Taxonomy" id="390850"/>
    <lineage>
        <taxon>Eukaryota</taxon>
        <taxon>Metazoa</taxon>
        <taxon>Ecdysozoa</taxon>
        <taxon>Nematoda</taxon>
        <taxon>Chromadorea</taxon>
        <taxon>Rhabditida</taxon>
        <taxon>Tylenchina</taxon>
        <taxon>Tylenchomorpha</taxon>
        <taxon>Tylenchoidea</taxon>
        <taxon>Meloidogynidae</taxon>
        <taxon>Meloidogyninae</taxon>
        <taxon>Meloidogyne</taxon>
    </lineage>
</organism>
<proteinExistence type="predicted"/>
<sequence>MLSWLQLKQNYSPGSSSSSMWPDSYLEKKNIMYIFIFIFSCFNPFFFFFFCLLILAAFDINKGGILKIL</sequence>
<gene>
    <name evidence="1" type="ORF">MENTE1834_LOCUS2453</name>
</gene>
<protein>
    <submittedName>
        <fullName evidence="1">Uncharacterized protein</fullName>
    </submittedName>
</protein>
<reference evidence="1" key="1">
    <citation type="submission" date="2023-11" db="EMBL/GenBank/DDBJ databases">
        <authorList>
            <person name="Poullet M."/>
        </authorList>
    </citation>
    <scope>NUCLEOTIDE SEQUENCE</scope>
    <source>
        <strain evidence="1">E1834</strain>
    </source>
</reference>
<evidence type="ECO:0000313" key="2">
    <source>
        <dbReference type="Proteomes" id="UP001497535"/>
    </source>
</evidence>
<accession>A0ACB0XQW4</accession>
<evidence type="ECO:0000313" key="1">
    <source>
        <dbReference type="EMBL" id="CAK5013590.1"/>
    </source>
</evidence>